<gene>
    <name evidence="15" type="ORF">K8U91_04450</name>
</gene>
<dbReference type="InterPro" id="IPR036942">
    <property type="entry name" value="Beta-barrel_TonB_sf"/>
</dbReference>
<evidence type="ECO:0000256" key="8">
    <source>
        <dbReference type="ARBA" id="ARBA00023077"/>
    </source>
</evidence>
<evidence type="ECO:0000256" key="11">
    <source>
        <dbReference type="PROSITE-ProRule" id="PRU01360"/>
    </source>
</evidence>
<dbReference type="InterPro" id="IPR039426">
    <property type="entry name" value="TonB-dep_rcpt-like"/>
</dbReference>
<keyword evidence="10 11" id="KW-0998">Cell outer membrane</keyword>
<dbReference type="InterPro" id="IPR012910">
    <property type="entry name" value="Plug_dom"/>
</dbReference>
<keyword evidence="13" id="KW-0732">Signal</keyword>
<organism evidence="15 16">
    <name type="scientific">Barnesiella viscericola</name>
    <dbReference type="NCBI Taxonomy" id="397865"/>
    <lineage>
        <taxon>Bacteria</taxon>
        <taxon>Pseudomonadati</taxon>
        <taxon>Bacteroidota</taxon>
        <taxon>Bacteroidia</taxon>
        <taxon>Bacteroidales</taxon>
        <taxon>Barnesiellaceae</taxon>
        <taxon>Barnesiella</taxon>
    </lineage>
</organism>
<evidence type="ECO:0000313" key="15">
    <source>
        <dbReference type="EMBL" id="HJG88713.1"/>
    </source>
</evidence>
<dbReference type="PANTHER" id="PTHR32552">
    <property type="entry name" value="FERRICHROME IRON RECEPTOR-RELATED"/>
    <property type="match status" value="1"/>
</dbReference>
<feature type="signal peptide" evidence="13">
    <location>
        <begin position="1"/>
        <end position="18"/>
    </location>
</feature>
<feature type="domain" description="TonB-dependent receptor plug" evidence="14">
    <location>
        <begin position="52"/>
        <end position="154"/>
    </location>
</feature>
<evidence type="ECO:0000256" key="4">
    <source>
        <dbReference type="ARBA" id="ARBA00022496"/>
    </source>
</evidence>
<evidence type="ECO:0000256" key="12">
    <source>
        <dbReference type="SAM" id="MobiDB-lite"/>
    </source>
</evidence>
<comment type="similarity">
    <text evidence="11">Belongs to the TonB-dependent receptor family.</text>
</comment>
<proteinExistence type="inferred from homology"/>
<keyword evidence="4" id="KW-0410">Iron transport</keyword>
<dbReference type="GO" id="GO:0006826">
    <property type="term" value="P:iron ion transport"/>
    <property type="evidence" value="ECO:0007669"/>
    <property type="project" value="UniProtKB-KW"/>
</dbReference>
<keyword evidence="6" id="KW-0408">Iron</keyword>
<evidence type="ECO:0000256" key="9">
    <source>
        <dbReference type="ARBA" id="ARBA00023136"/>
    </source>
</evidence>
<keyword evidence="9 11" id="KW-0472">Membrane</keyword>
<evidence type="ECO:0000256" key="6">
    <source>
        <dbReference type="ARBA" id="ARBA00023004"/>
    </source>
</evidence>
<evidence type="ECO:0000313" key="16">
    <source>
        <dbReference type="Proteomes" id="UP000757103"/>
    </source>
</evidence>
<keyword evidence="8" id="KW-0798">TonB box</keyword>
<feature type="chain" id="PRO_5037610855" evidence="13">
    <location>
        <begin position="19"/>
        <end position="803"/>
    </location>
</feature>
<reference evidence="15" key="2">
    <citation type="submission" date="2021-09" db="EMBL/GenBank/DDBJ databases">
        <authorList>
            <person name="Gilroy R."/>
        </authorList>
    </citation>
    <scope>NUCLEOTIDE SEQUENCE</scope>
    <source>
        <strain evidence="15">CHK121-7720</strain>
    </source>
</reference>
<reference evidence="15" key="1">
    <citation type="journal article" date="2021" name="PeerJ">
        <title>Extensive microbial diversity within the chicken gut microbiome revealed by metagenomics and culture.</title>
        <authorList>
            <person name="Gilroy R."/>
            <person name="Ravi A."/>
            <person name="Getino M."/>
            <person name="Pursley I."/>
            <person name="Horton D.L."/>
            <person name="Alikhan N.F."/>
            <person name="Baker D."/>
            <person name="Gharbi K."/>
            <person name="Hall N."/>
            <person name="Watson M."/>
            <person name="Adriaenssens E.M."/>
            <person name="Foster-Nyarko E."/>
            <person name="Jarju S."/>
            <person name="Secka A."/>
            <person name="Antonio M."/>
            <person name="Oren A."/>
            <person name="Chaudhuri R.R."/>
            <person name="La Ragione R."/>
            <person name="Hildebrand F."/>
            <person name="Pallen M.J."/>
        </authorList>
    </citation>
    <scope>NUCLEOTIDE SEQUENCE</scope>
    <source>
        <strain evidence="15">CHK121-7720</strain>
    </source>
</reference>
<evidence type="ECO:0000256" key="10">
    <source>
        <dbReference type="ARBA" id="ARBA00023237"/>
    </source>
</evidence>
<feature type="region of interest" description="Disordered" evidence="12">
    <location>
        <begin position="557"/>
        <end position="587"/>
    </location>
</feature>
<dbReference type="PANTHER" id="PTHR32552:SF81">
    <property type="entry name" value="TONB-DEPENDENT OUTER MEMBRANE RECEPTOR"/>
    <property type="match status" value="1"/>
</dbReference>
<evidence type="ECO:0000256" key="1">
    <source>
        <dbReference type="ARBA" id="ARBA00004571"/>
    </source>
</evidence>
<dbReference type="Pfam" id="PF07715">
    <property type="entry name" value="Plug"/>
    <property type="match status" value="1"/>
</dbReference>
<dbReference type="RefSeq" id="WP_273305753.1">
    <property type="nucleotide sequence ID" value="NZ_DYUD01000014.1"/>
</dbReference>
<keyword evidence="15" id="KW-0675">Receptor</keyword>
<dbReference type="Gene3D" id="2.40.170.20">
    <property type="entry name" value="TonB-dependent receptor, beta-barrel domain"/>
    <property type="match status" value="2"/>
</dbReference>
<accession>A0A921MQ29</accession>
<dbReference type="SUPFAM" id="SSF56935">
    <property type="entry name" value="Porins"/>
    <property type="match status" value="1"/>
</dbReference>
<evidence type="ECO:0000256" key="5">
    <source>
        <dbReference type="ARBA" id="ARBA00022692"/>
    </source>
</evidence>
<dbReference type="EMBL" id="DYUD01000014">
    <property type="protein sequence ID" value="HJG88713.1"/>
    <property type="molecule type" value="Genomic_DNA"/>
</dbReference>
<evidence type="ECO:0000256" key="2">
    <source>
        <dbReference type="ARBA" id="ARBA00022448"/>
    </source>
</evidence>
<keyword evidence="7" id="KW-0406">Ion transport</keyword>
<comment type="subcellular location">
    <subcellularLocation>
        <location evidence="1 11">Cell outer membrane</location>
        <topology evidence="1 11">Multi-pass membrane protein</topology>
    </subcellularLocation>
</comment>
<sequence length="803" mass="88845">MRKFLLPALGLLVPLASAANPLPASTDSLGNRIYNLNAVTVISNPKWESKLLEFPGAITYLDAEDLDQKSIRSVKDISTLVPNLFIPDYGSKLISSAYIRGIGSRINSPAVGLYVDNIPYLDKSAFDFDFTDIAHIEVLKGPQGTLYGRNTMAGLVSIKTISPLDKQGTKVKLSFGNYNLWGVSASTSQKVTDNLAIAANARYRSNDGYFENQYTHETSGSTRSGGGRIQIDWRVNPQWRLSLSGDFESSDQQGYPYASYDKGQGTVGDISYNDEASYRRNLLTSGFSAQYLHDRFIFTSTTGYQYLDDDMHLDQDFTPLSIFTLQQKQKMHAVSQEFAIKSHKGKRWEWVGGLFGFYQDINTLGPVDFRQQGIDLLITKQTNDQLAALKQNPALAGMPDITVAIDNPNLYIDGSYKTPTYGAAAFGQATLNRIFTDGLSATVGLRIDYERARIYHHTHATSPLSGNAHVAINAGGRPITIDQPFALPLGIDGRESMETLELSPKFELKYTLGTRSFIYASATRGYRSGGYNFQMFSNLIQAQIRSSMMSELMKSMGGSMGGGGNTGSNQSGSSAMPATGSSSTDVNSTISYKPEHSWNYEIGGRSQLIDHRLFADLSLFYIDCRDQQIAAVSGYGRVTKNSGRTASYGLEAALRAIPVDRLMFSASYGYTHATFREYNDGENDYKGHFVPFAPAHTLALSGAYTQPIDRQHDVTFELQYLGQGKIYWTEANDVAQNFYGLLNASILFTGKYADIKLWGKNLLNRHYQAFYFETMNAENLSSPNSFVQEGRPLTFGVDITFHF</sequence>
<evidence type="ECO:0000256" key="13">
    <source>
        <dbReference type="SAM" id="SignalP"/>
    </source>
</evidence>
<evidence type="ECO:0000259" key="14">
    <source>
        <dbReference type="Pfam" id="PF07715"/>
    </source>
</evidence>
<dbReference type="GO" id="GO:0009279">
    <property type="term" value="C:cell outer membrane"/>
    <property type="evidence" value="ECO:0007669"/>
    <property type="project" value="UniProtKB-SubCell"/>
</dbReference>
<protein>
    <submittedName>
        <fullName evidence="15">TonB-dependent receptor</fullName>
    </submittedName>
</protein>
<dbReference type="PROSITE" id="PS52016">
    <property type="entry name" value="TONB_DEPENDENT_REC_3"/>
    <property type="match status" value="1"/>
</dbReference>
<dbReference type="Proteomes" id="UP000757103">
    <property type="component" value="Unassembled WGS sequence"/>
</dbReference>
<keyword evidence="3 11" id="KW-1134">Transmembrane beta strand</keyword>
<keyword evidence="2 11" id="KW-0813">Transport</keyword>
<keyword evidence="5 11" id="KW-0812">Transmembrane</keyword>
<evidence type="ECO:0000256" key="7">
    <source>
        <dbReference type="ARBA" id="ARBA00023065"/>
    </source>
</evidence>
<comment type="caution">
    <text evidence="15">The sequence shown here is derived from an EMBL/GenBank/DDBJ whole genome shotgun (WGS) entry which is preliminary data.</text>
</comment>
<evidence type="ECO:0000256" key="3">
    <source>
        <dbReference type="ARBA" id="ARBA00022452"/>
    </source>
</evidence>
<name>A0A921MQ29_9BACT</name>
<dbReference type="AlphaFoldDB" id="A0A921MQ29"/>